<comment type="caution">
    <text evidence="3">The sequence shown here is derived from an EMBL/GenBank/DDBJ whole genome shotgun (WGS) entry which is preliminary data.</text>
</comment>
<evidence type="ECO:0000313" key="3">
    <source>
        <dbReference type="EMBL" id="CAH8383026.1"/>
    </source>
</evidence>
<dbReference type="AlphaFoldDB" id="A0ABC8LI53"/>
<dbReference type="Proteomes" id="UP001642260">
    <property type="component" value="Unassembled WGS sequence"/>
</dbReference>
<gene>
    <name evidence="3" type="ORF">ERUC_LOCUS35509</name>
</gene>
<feature type="compositionally biased region" description="Basic and acidic residues" evidence="1">
    <location>
        <begin position="25"/>
        <end position="42"/>
    </location>
</feature>
<evidence type="ECO:0000313" key="4">
    <source>
        <dbReference type="Proteomes" id="UP001642260"/>
    </source>
</evidence>
<dbReference type="PANTHER" id="PTHR31385">
    <property type="entry name" value="PUTATIVE (DUF220)-RELATED"/>
    <property type="match status" value="1"/>
</dbReference>
<evidence type="ECO:0000256" key="1">
    <source>
        <dbReference type="SAM" id="MobiDB-lite"/>
    </source>
</evidence>
<organism evidence="3 4">
    <name type="scientific">Eruca vesicaria subsp. sativa</name>
    <name type="common">Garden rocket</name>
    <name type="synonym">Eruca sativa</name>
    <dbReference type="NCBI Taxonomy" id="29727"/>
    <lineage>
        <taxon>Eukaryota</taxon>
        <taxon>Viridiplantae</taxon>
        <taxon>Streptophyta</taxon>
        <taxon>Embryophyta</taxon>
        <taxon>Tracheophyta</taxon>
        <taxon>Spermatophyta</taxon>
        <taxon>Magnoliopsida</taxon>
        <taxon>eudicotyledons</taxon>
        <taxon>Gunneridae</taxon>
        <taxon>Pentapetalae</taxon>
        <taxon>rosids</taxon>
        <taxon>malvids</taxon>
        <taxon>Brassicales</taxon>
        <taxon>Brassicaceae</taxon>
        <taxon>Brassiceae</taxon>
        <taxon>Eruca</taxon>
    </lineage>
</organism>
<name>A0ABC8LI53_ERUVS</name>
<dbReference type="EMBL" id="CAKOAT010571820">
    <property type="protein sequence ID" value="CAH8383026.1"/>
    <property type="molecule type" value="Genomic_DNA"/>
</dbReference>
<sequence length="236" mass="28157">MGIFPRFGAWINENIEQPRKSQNVESKKGREMKSHEDRDDTKEQLKLWREAEKEKQWLDPSPKVTKQNISRRFTANGKRKGRSVTADKVLAWKFRRWSRTIPIRVNSILEPKRPIDVHYKIEKKYMMRFMEKFEVSCSLEPMYVDSKHLCKNMKPKNREEYKECSGGQGKIGTKVELEQVFKPSFIFNYPPVSWYIRWLTVKTMKDVARDFQSRAAVIRAAEIPQSGNNRFLPFWY</sequence>
<keyword evidence="4" id="KW-1185">Reference proteome</keyword>
<reference evidence="3 4" key="1">
    <citation type="submission" date="2022-03" db="EMBL/GenBank/DDBJ databases">
        <authorList>
            <person name="Macdonald S."/>
            <person name="Ahmed S."/>
            <person name="Newling K."/>
        </authorList>
    </citation>
    <scope>NUCLEOTIDE SEQUENCE [LARGE SCALE GENOMIC DNA]</scope>
</reference>
<dbReference type="PANTHER" id="PTHR31385:SF4">
    <property type="entry name" value="F28C11.15-RELATED"/>
    <property type="match status" value="1"/>
</dbReference>
<dbReference type="InterPro" id="IPR003863">
    <property type="entry name" value="DUF220"/>
</dbReference>
<dbReference type="Pfam" id="PF02713">
    <property type="entry name" value="DUF220"/>
    <property type="match status" value="1"/>
</dbReference>
<evidence type="ECO:0000259" key="2">
    <source>
        <dbReference type="Pfam" id="PF02713"/>
    </source>
</evidence>
<feature type="domain" description="DUF220" evidence="2">
    <location>
        <begin position="99"/>
        <end position="174"/>
    </location>
</feature>
<accession>A0ABC8LI53</accession>
<proteinExistence type="predicted"/>
<protein>
    <recommendedName>
        <fullName evidence="2">DUF220 domain-containing protein</fullName>
    </recommendedName>
</protein>
<feature type="region of interest" description="Disordered" evidence="1">
    <location>
        <begin position="14"/>
        <end position="42"/>
    </location>
</feature>